<accession>A0AAD5H5E1</accession>
<dbReference type="InterPro" id="IPR046336">
    <property type="entry name" value="Lon_prtase_N_sf"/>
</dbReference>
<dbReference type="Gene3D" id="1.20.58.1480">
    <property type="match status" value="1"/>
</dbReference>
<dbReference type="PANTHER" id="PTHR46732:SF8">
    <property type="entry name" value="ATP-DEPENDENT PROTEASE LA (LON) DOMAIN PROTEIN"/>
    <property type="match status" value="1"/>
</dbReference>
<dbReference type="EMBL" id="JADXDR010000062">
    <property type="protein sequence ID" value="KAI7841533.1"/>
    <property type="molecule type" value="Genomic_DNA"/>
</dbReference>
<name>A0AAD5H5E1_9CHLO</name>
<dbReference type="Gene3D" id="2.30.130.40">
    <property type="entry name" value="LON domain-like"/>
    <property type="match status" value="1"/>
</dbReference>
<dbReference type="Proteomes" id="UP001205105">
    <property type="component" value="Unassembled WGS sequence"/>
</dbReference>
<sequence length="336" mass="36309">MLAAAASGRALASGTPVPCATPGPAAPHRQPWRPGTGRTQRRQARHWQQQQQQRQERWHSGGGGGSAGGPAAARRCLTVCAAMKKGGSREKLPIFPLGMVALPAADVPLQIFEARYRVLFSTLMAGAKGIDEGLVNSEKPWCGTRQFGMAFYDQRNQGLASIGTLLEITEHANLDDGRLLVNNIGRQRFRIVDVVEEKPVLICEVEYIKDEEDDTADTEEARSLAAEVAQLFRSVVQLSVKLRETSVPSDITNPKQLDELSPRELSFWVGSLFAGSPYQQQALLEEETTIGRLKAEKELMSGTAKYLSAQAALQSAFKTTGGSSGSDPMPPPGGPD</sequence>
<reference evidence="3" key="1">
    <citation type="submission" date="2020-11" db="EMBL/GenBank/DDBJ databases">
        <title>Chlorella ohadii genome sequencing and assembly.</title>
        <authorList>
            <person name="Murik O."/>
            <person name="Treves H."/>
            <person name="Kedem I."/>
            <person name="Shotland Y."/>
            <person name="Kaplan A."/>
        </authorList>
    </citation>
    <scope>NUCLEOTIDE SEQUENCE</scope>
    <source>
        <strain evidence="3">1</strain>
    </source>
</reference>
<feature type="region of interest" description="Disordered" evidence="1">
    <location>
        <begin position="1"/>
        <end position="70"/>
    </location>
</feature>
<evidence type="ECO:0000313" key="4">
    <source>
        <dbReference type="Proteomes" id="UP001205105"/>
    </source>
</evidence>
<evidence type="ECO:0000313" key="3">
    <source>
        <dbReference type="EMBL" id="KAI7841533.1"/>
    </source>
</evidence>
<dbReference type="SMART" id="SM00464">
    <property type="entry name" value="LON"/>
    <property type="match status" value="1"/>
</dbReference>
<feature type="domain" description="Lon N-terminal" evidence="2">
    <location>
        <begin position="92"/>
        <end position="304"/>
    </location>
</feature>
<dbReference type="AlphaFoldDB" id="A0AAD5H5E1"/>
<dbReference type="SUPFAM" id="SSF88697">
    <property type="entry name" value="PUA domain-like"/>
    <property type="match status" value="1"/>
</dbReference>
<keyword evidence="4" id="KW-1185">Reference proteome</keyword>
<dbReference type="PROSITE" id="PS51787">
    <property type="entry name" value="LON_N"/>
    <property type="match status" value="1"/>
</dbReference>
<evidence type="ECO:0000259" key="2">
    <source>
        <dbReference type="PROSITE" id="PS51787"/>
    </source>
</evidence>
<gene>
    <name evidence="3" type="ORF">COHA_004704</name>
</gene>
<feature type="region of interest" description="Disordered" evidence="1">
    <location>
        <begin position="317"/>
        <end position="336"/>
    </location>
</feature>
<dbReference type="InterPro" id="IPR015947">
    <property type="entry name" value="PUA-like_sf"/>
</dbReference>
<dbReference type="PANTHER" id="PTHR46732">
    <property type="entry name" value="ATP-DEPENDENT PROTEASE LA (LON) DOMAIN PROTEIN"/>
    <property type="match status" value="1"/>
</dbReference>
<proteinExistence type="predicted"/>
<evidence type="ECO:0000256" key="1">
    <source>
        <dbReference type="SAM" id="MobiDB-lite"/>
    </source>
</evidence>
<dbReference type="InterPro" id="IPR003111">
    <property type="entry name" value="Lon_prtase_N"/>
</dbReference>
<comment type="caution">
    <text evidence="3">The sequence shown here is derived from an EMBL/GenBank/DDBJ whole genome shotgun (WGS) entry which is preliminary data.</text>
</comment>
<organism evidence="3 4">
    <name type="scientific">Chlorella ohadii</name>
    <dbReference type="NCBI Taxonomy" id="2649997"/>
    <lineage>
        <taxon>Eukaryota</taxon>
        <taxon>Viridiplantae</taxon>
        <taxon>Chlorophyta</taxon>
        <taxon>core chlorophytes</taxon>
        <taxon>Trebouxiophyceae</taxon>
        <taxon>Chlorellales</taxon>
        <taxon>Chlorellaceae</taxon>
        <taxon>Chlorella clade</taxon>
        <taxon>Chlorella</taxon>
    </lineage>
</organism>
<protein>
    <recommendedName>
        <fullName evidence="2">Lon N-terminal domain-containing protein</fullName>
    </recommendedName>
</protein>
<feature type="compositionally biased region" description="Low complexity" evidence="1">
    <location>
        <begin position="1"/>
        <end position="14"/>
    </location>
</feature>
<dbReference type="Pfam" id="PF02190">
    <property type="entry name" value="LON_substr_bdg"/>
    <property type="match status" value="1"/>
</dbReference>